<dbReference type="InterPro" id="IPR002491">
    <property type="entry name" value="ABC_transptr_periplasmic_BD"/>
</dbReference>
<protein>
    <submittedName>
        <fullName evidence="3">Hemin ABC transporter substrate-binding protein</fullName>
    </submittedName>
    <submittedName>
        <fullName evidence="4">Iron complex transport system substrate-binding protein</fullName>
    </submittedName>
</protein>
<proteinExistence type="predicted"/>
<evidence type="ECO:0000256" key="1">
    <source>
        <dbReference type="SAM" id="SignalP"/>
    </source>
</evidence>
<dbReference type="PANTHER" id="PTHR30535:SF4">
    <property type="entry name" value="HEMIN-BINDING PERIPLASMIC PROTEIN HMUT"/>
    <property type="match status" value="1"/>
</dbReference>
<dbReference type="PANTHER" id="PTHR30535">
    <property type="entry name" value="VITAMIN B12-BINDING PROTEIN"/>
    <property type="match status" value="1"/>
</dbReference>
<dbReference type="SUPFAM" id="SSF53807">
    <property type="entry name" value="Helical backbone' metal receptor"/>
    <property type="match status" value="1"/>
</dbReference>
<dbReference type="PROSITE" id="PS50983">
    <property type="entry name" value="FE_B12_PBP"/>
    <property type="match status" value="1"/>
</dbReference>
<dbReference type="Proteomes" id="UP000231702">
    <property type="component" value="Unassembled WGS sequence"/>
</dbReference>
<dbReference type="AlphaFoldDB" id="A0A285IMY3"/>
<reference evidence="4 5" key="1">
    <citation type="submission" date="2017-09" db="EMBL/GenBank/DDBJ databases">
        <authorList>
            <person name="Ehlers B."/>
            <person name="Leendertz F.H."/>
        </authorList>
    </citation>
    <scope>NUCLEOTIDE SEQUENCE [LARGE SCALE GENOMIC DNA]</scope>
    <source>
        <strain evidence="4 5">CGMCC 1.12662</strain>
    </source>
</reference>
<keyword evidence="6" id="KW-1185">Reference proteome</keyword>
<dbReference type="EMBL" id="PGTD01000016">
    <property type="protein sequence ID" value="PJE28766.1"/>
    <property type="molecule type" value="Genomic_DNA"/>
</dbReference>
<reference evidence="3 6" key="2">
    <citation type="journal article" date="2018" name="Int. J. Syst. Evol. Microbiol.">
        <title>Pseudooceanicola lipolyticus sp. nov., a marine alphaproteobacterium, reclassification of Oceanicola flagellatus as Pseudooceanicola flagellatus comb. nov. and emended description of the genus Pseudooceanicola.</title>
        <authorList>
            <person name="Huang M.-M."/>
            <person name="Guo L.-L."/>
            <person name="Wu Y.-H."/>
            <person name="Lai Q.-L."/>
            <person name="Shao Z.-Z."/>
            <person name="Wang C.-S."/>
            <person name="Wu M."/>
            <person name="Xu X.-W."/>
        </authorList>
    </citation>
    <scope>NUCLEOTIDE SEQUENCE [LARGE SCALE GENOMIC DNA]</scope>
    <source>
        <strain evidence="3 6">Ar-45</strain>
    </source>
</reference>
<feature type="signal peptide" evidence="1">
    <location>
        <begin position="1"/>
        <end position="28"/>
    </location>
</feature>
<dbReference type="Proteomes" id="UP000231655">
    <property type="component" value="Unassembled WGS sequence"/>
</dbReference>
<evidence type="ECO:0000313" key="6">
    <source>
        <dbReference type="Proteomes" id="UP000231702"/>
    </source>
</evidence>
<evidence type="ECO:0000313" key="4">
    <source>
        <dbReference type="EMBL" id="SNY48321.1"/>
    </source>
</evidence>
<name>A0A285IMY3_9RHOB</name>
<gene>
    <name evidence="3" type="ORF">CVM39_09855</name>
    <name evidence="4" type="ORF">SAMN06297129_1398</name>
</gene>
<accession>A0A285IMY3</accession>
<evidence type="ECO:0000259" key="2">
    <source>
        <dbReference type="PROSITE" id="PS50983"/>
    </source>
</evidence>
<dbReference type="InterPro" id="IPR050902">
    <property type="entry name" value="ABC_Transporter_SBP"/>
</dbReference>
<organism evidence="4 5">
    <name type="scientific">Pseudooceanicola antarcticus</name>
    <dbReference type="NCBI Taxonomy" id="1247613"/>
    <lineage>
        <taxon>Bacteria</taxon>
        <taxon>Pseudomonadati</taxon>
        <taxon>Pseudomonadota</taxon>
        <taxon>Alphaproteobacteria</taxon>
        <taxon>Rhodobacterales</taxon>
        <taxon>Paracoccaceae</taxon>
        <taxon>Pseudooceanicola</taxon>
    </lineage>
</organism>
<feature type="domain" description="Fe/B12 periplasmic-binding" evidence="2">
    <location>
        <begin position="34"/>
        <end position="287"/>
    </location>
</feature>
<keyword evidence="1" id="KW-0732">Signal</keyword>
<dbReference type="EMBL" id="OBEA01000002">
    <property type="protein sequence ID" value="SNY48321.1"/>
    <property type="molecule type" value="Genomic_DNA"/>
</dbReference>
<evidence type="ECO:0000313" key="3">
    <source>
        <dbReference type="EMBL" id="PJE28766.1"/>
    </source>
</evidence>
<sequence length="294" mass="30637">MSLTRRILLAGLAALPLSLPVSLSPALAETPASRIVSIGGGVTEIVFALGQQHRLVARDTTSTYPPEAELLPDVGYIRRLSPEGVLSVQPDLILTDEGAGPPETVELLENAGIPFREVPQGFDRAAILAKIHRVGEVLGVSAEAEALAEEVAADLDAAMAQAGAMDKRVLFIISMQGGRVMASGTGTAADGIINMVGAQNAVSEYPGYKTLTDEAITRAAPDVILMMSRNGEHTSTTEMLLANPAIATTPAGQAEAFVTMDGMYMLGFSVRTADAVRDLARALRDSGTALNQGG</sequence>
<dbReference type="RefSeq" id="WP_097145142.1">
    <property type="nucleotide sequence ID" value="NZ_OBEA01000002.1"/>
</dbReference>
<dbReference type="Pfam" id="PF01497">
    <property type="entry name" value="Peripla_BP_2"/>
    <property type="match status" value="1"/>
</dbReference>
<dbReference type="OrthoDB" id="9797736at2"/>
<evidence type="ECO:0000313" key="5">
    <source>
        <dbReference type="Proteomes" id="UP000231655"/>
    </source>
</evidence>
<dbReference type="Gene3D" id="3.40.50.1980">
    <property type="entry name" value="Nitrogenase molybdenum iron protein domain"/>
    <property type="match status" value="2"/>
</dbReference>
<dbReference type="PROSITE" id="PS51318">
    <property type="entry name" value="TAT"/>
    <property type="match status" value="1"/>
</dbReference>
<feature type="chain" id="PRO_5012493119" evidence="1">
    <location>
        <begin position="29"/>
        <end position="294"/>
    </location>
</feature>
<dbReference type="InterPro" id="IPR006311">
    <property type="entry name" value="TAT_signal"/>
</dbReference>